<keyword evidence="4" id="KW-1185">Reference proteome</keyword>
<evidence type="ECO:0000313" key="4">
    <source>
        <dbReference type="Proteomes" id="UP000001292"/>
    </source>
</evidence>
<evidence type="ECO:0000256" key="1">
    <source>
        <dbReference type="SAM" id="MobiDB-lite"/>
    </source>
</evidence>
<feature type="compositionally biased region" description="Low complexity" evidence="1">
    <location>
        <begin position="196"/>
        <end position="205"/>
    </location>
</feature>
<proteinExistence type="predicted"/>
<dbReference type="Pfam" id="PF16012">
    <property type="entry name" value="DUF4780"/>
    <property type="match status" value="1"/>
</dbReference>
<protein>
    <submittedName>
        <fullName evidence="3">GM22489</fullName>
    </submittedName>
</protein>
<gene>
    <name evidence="3" type="primary">Dsec\GM22489</name>
    <name evidence="3" type="ORF">Dsec_GM22489</name>
</gene>
<name>B4IKT1_DROSE</name>
<reference evidence="3 4" key="1">
    <citation type="journal article" date="2007" name="Nature">
        <title>Evolution of genes and genomes on the Drosophila phylogeny.</title>
        <authorList>
            <consortium name="Drosophila 12 Genomes Consortium"/>
            <person name="Clark A.G."/>
            <person name="Eisen M.B."/>
            <person name="Smith D.R."/>
            <person name="Bergman C.M."/>
            <person name="Oliver B."/>
            <person name="Markow T.A."/>
            <person name="Kaufman T.C."/>
            <person name="Kellis M."/>
            <person name="Gelbart W."/>
            <person name="Iyer V.N."/>
            <person name="Pollard D.A."/>
            <person name="Sackton T.B."/>
            <person name="Larracuente A.M."/>
            <person name="Singh N.D."/>
            <person name="Abad J.P."/>
            <person name="Abt D.N."/>
            <person name="Adryan B."/>
            <person name="Aguade M."/>
            <person name="Akashi H."/>
            <person name="Anderson W.W."/>
            <person name="Aquadro C.F."/>
            <person name="Ardell D.H."/>
            <person name="Arguello R."/>
            <person name="Artieri C.G."/>
            <person name="Barbash D.A."/>
            <person name="Barker D."/>
            <person name="Barsanti P."/>
            <person name="Batterham P."/>
            <person name="Batzoglou S."/>
            <person name="Begun D."/>
            <person name="Bhutkar A."/>
            <person name="Blanco E."/>
            <person name="Bosak S.A."/>
            <person name="Bradley R.K."/>
            <person name="Brand A.D."/>
            <person name="Brent M.R."/>
            <person name="Brooks A.N."/>
            <person name="Brown R.H."/>
            <person name="Butlin R.K."/>
            <person name="Caggese C."/>
            <person name="Calvi B.R."/>
            <person name="Bernardo de Carvalho A."/>
            <person name="Caspi A."/>
            <person name="Castrezana S."/>
            <person name="Celniker S.E."/>
            <person name="Chang J.L."/>
            <person name="Chapple C."/>
            <person name="Chatterji S."/>
            <person name="Chinwalla A."/>
            <person name="Civetta A."/>
            <person name="Clifton S.W."/>
            <person name="Comeron J.M."/>
            <person name="Costello J.C."/>
            <person name="Coyne J.A."/>
            <person name="Daub J."/>
            <person name="David R.G."/>
            <person name="Delcher A.L."/>
            <person name="Delehaunty K."/>
            <person name="Do C.B."/>
            <person name="Ebling H."/>
            <person name="Edwards K."/>
            <person name="Eickbush T."/>
            <person name="Evans J.D."/>
            <person name="Filipski A."/>
            <person name="Findeiss S."/>
            <person name="Freyhult E."/>
            <person name="Fulton L."/>
            <person name="Fulton R."/>
            <person name="Garcia A.C."/>
            <person name="Gardiner A."/>
            <person name="Garfield D.A."/>
            <person name="Garvin B.E."/>
            <person name="Gibson G."/>
            <person name="Gilbert D."/>
            <person name="Gnerre S."/>
            <person name="Godfrey J."/>
            <person name="Good R."/>
            <person name="Gotea V."/>
            <person name="Gravely B."/>
            <person name="Greenberg A.J."/>
            <person name="Griffiths-Jones S."/>
            <person name="Gross S."/>
            <person name="Guigo R."/>
            <person name="Gustafson E.A."/>
            <person name="Haerty W."/>
            <person name="Hahn M.W."/>
            <person name="Halligan D.L."/>
            <person name="Halpern A.L."/>
            <person name="Halter G.M."/>
            <person name="Han M.V."/>
            <person name="Heger A."/>
            <person name="Hillier L."/>
            <person name="Hinrichs A.S."/>
            <person name="Holmes I."/>
            <person name="Hoskins R.A."/>
            <person name="Hubisz M.J."/>
            <person name="Hultmark D."/>
            <person name="Huntley M.A."/>
            <person name="Jaffe D.B."/>
            <person name="Jagadeeshan S."/>
            <person name="Jeck W.R."/>
            <person name="Johnson J."/>
            <person name="Jones C.D."/>
            <person name="Jordan W.C."/>
            <person name="Karpen G.H."/>
            <person name="Kataoka E."/>
            <person name="Keightley P.D."/>
            <person name="Kheradpour P."/>
            <person name="Kirkness E.F."/>
            <person name="Koerich L.B."/>
            <person name="Kristiansen K."/>
            <person name="Kudrna D."/>
            <person name="Kulathinal R.J."/>
            <person name="Kumar S."/>
            <person name="Kwok R."/>
            <person name="Lander E."/>
            <person name="Langley C.H."/>
            <person name="Lapoint R."/>
            <person name="Lazzaro B.P."/>
            <person name="Lee S.J."/>
            <person name="Levesque L."/>
            <person name="Li R."/>
            <person name="Lin C.F."/>
            <person name="Lin M.F."/>
            <person name="Lindblad-Toh K."/>
            <person name="Llopart A."/>
            <person name="Long M."/>
            <person name="Low L."/>
            <person name="Lozovsky E."/>
            <person name="Lu J."/>
            <person name="Luo M."/>
            <person name="Machado C.A."/>
            <person name="Makalowski W."/>
            <person name="Marzo M."/>
            <person name="Matsuda M."/>
            <person name="Matzkin L."/>
            <person name="McAllister B."/>
            <person name="McBride C.S."/>
            <person name="McKernan B."/>
            <person name="McKernan K."/>
            <person name="Mendez-Lago M."/>
            <person name="Minx P."/>
            <person name="Mollenhauer M.U."/>
            <person name="Montooth K."/>
            <person name="Mount S.M."/>
            <person name="Mu X."/>
            <person name="Myers E."/>
            <person name="Negre B."/>
            <person name="Newfeld S."/>
            <person name="Nielsen R."/>
            <person name="Noor M.A."/>
            <person name="O'Grady P."/>
            <person name="Pachter L."/>
            <person name="Papaceit M."/>
            <person name="Parisi M.J."/>
            <person name="Parisi M."/>
            <person name="Parts L."/>
            <person name="Pedersen J.S."/>
            <person name="Pesole G."/>
            <person name="Phillippy A.M."/>
            <person name="Ponting C.P."/>
            <person name="Pop M."/>
            <person name="Porcelli D."/>
            <person name="Powell J.R."/>
            <person name="Prohaska S."/>
            <person name="Pruitt K."/>
            <person name="Puig M."/>
            <person name="Quesneville H."/>
            <person name="Ram K.R."/>
            <person name="Rand D."/>
            <person name="Rasmussen M.D."/>
            <person name="Reed L.K."/>
            <person name="Reenan R."/>
            <person name="Reily A."/>
            <person name="Remington K.A."/>
            <person name="Rieger T.T."/>
            <person name="Ritchie M.G."/>
            <person name="Robin C."/>
            <person name="Rogers Y.H."/>
            <person name="Rohde C."/>
            <person name="Rozas J."/>
            <person name="Rubenfield M.J."/>
            <person name="Ruiz A."/>
            <person name="Russo S."/>
            <person name="Salzberg S.L."/>
            <person name="Sanchez-Gracia A."/>
            <person name="Saranga D.J."/>
            <person name="Sato H."/>
            <person name="Schaeffer S.W."/>
            <person name="Schatz M.C."/>
            <person name="Schlenke T."/>
            <person name="Schwartz R."/>
            <person name="Segarra C."/>
            <person name="Singh R.S."/>
            <person name="Sirot L."/>
            <person name="Sirota M."/>
            <person name="Sisneros N.B."/>
            <person name="Smith C.D."/>
            <person name="Smith T.F."/>
            <person name="Spieth J."/>
            <person name="Stage D.E."/>
            <person name="Stark A."/>
            <person name="Stephan W."/>
            <person name="Strausberg R.L."/>
            <person name="Strempel S."/>
            <person name="Sturgill D."/>
            <person name="Sutton G."/>
            <person name="Sutton G.G."/>
            <person name="Tao W."/>
            <person name="Teichmann S."/>
            <person name="Tobari Y.N."/>
            <person name="Tomimura Y."/>
            <person name="Tsolas J.M."/>
            <person name="Valente V.L."/>
            <person name="Venter E."/>
            <person name="Venter J.C."/>
            <person name="Vicario S."/>
            <person name="Vieira F.G."/>
            <person name="Vilella A.J."/>
            <person name="Villasante A."/>
            <person name="Walenz B."/>
            <person name="Wang J."/>
            <person name="Wasserman M."/>
            <person name="Watts T."/>
            <person name="Wilson D."/>
            <person name="Wilson R.K."/>
            <person name="Wing R.A."/>
            <person name="Wolfner M.F."/>
            <person name="Wong A."/>
            <person name="Wong G.K."/>
            <person name="Wu C.I."/>
            <person name="Wu G."/>
            <person name="Yamamoto D."/>
            <person name="Yang H.P."/>
            <person name="Yang S.P."/>
            <person name="Yorke J.A."/>
            <person name="Yoshida K."/>
            <person name="Zdobnov E."/>
            <person name="Zhang P."/>
            <person name="Zhang Y."/>
            <person name="Zimin A.V."/>
            <person name="Baldwin J."/>
            <person name="Abdouelleil A."/>
            <person name="Abdulkadir J."/>
            <person name="Abebe A."/>
            <person name="Abera B."/>
            <person name="Abreu J."/>
            <person name="Acer S.C."/>
            <person name="Aftuck L."/>
            <person name="Alexander A."/>
            <person name="An P."/>
            <person name="Anderson E."/>
            <person name="Anderson S."/>
            <person name="Arachi H."/>
            <person name="Azer M."/>
            <person name="Bachantsang P."/>
            <person name="Barry A."/>
            <person name="Bayul T."/>
            <person name="Berlin A."/>
            <person name="Bessette D."/>
            <person name="Bloom T."/>
            <person name="Blye J."/>
            <person name="Boguslavskiy L."/>
            <person name="Bonnet C."/>
            <person name="Boukhgalter B."/>
            <person name="Bourzgui I."/>
            <person name="Brown A."/>
            <person name="Cahill P."/>
            <person name="Channer S."/>
            <person name="Cheshatsang Y."/>
            <person name="Chuda L."/>
            <person name="Citroen M."/>
            <person name="Collymore A."/>
            <person name="Cooke P."/>
            <person name="Costello M."/>
            <person name="D'Aco K."/>
            <person name="Daza R."/>
            <person name="De Haan G."/>
            <person name="DeGray S."/>
            <person name="DeMaso C."/>
            <person name="Dhargay N."/>
            <person name="Dooley K."/>
            <person name="Dooley E."/>
            <person name="Doricent M."/>
            <person name="Dorje P."/>
            <person name="Dorjee K."/>
            <person name="Dupes A."/>
            <person name="Elong R."/>
            <person name="Falk J."/>
            <person name="Farina A."/>
            <person name="Faro S."/>
            <person name="Ferguson D."/>
            <person name="Fisher S."/>
            <person name="Foley C.D."/>
            <person name="Franke A."/>
            <person name="Friedrich D."/>
            <person name="Gadbois L."/>
            <person name="Gearin G."/>
            <person name="Gearin C.R."/>
            <person name="Giannoukos G."/>
            <person name="Goode T."/>
            <person name="Graham J."/>
            <person name="Grandbois E."/>
            <person name="Grewal S."/>
            <person name="Gyaltsen K."/>
            <person name="Hafez N."/>
            <person name="Hagos B."/>
            <person name="Hall J."/>
            <person name="Henson C."/>
            <person name="Hollinger A."/>
            <person name="Honan T."/>
            <person name="Huard M.D."/>
            <person name="Hughes L."/>
            <person name="Hurhula B."/>
            <person name="Husby M.E."/>
            <person name="Kamat A."/>
            <person name="Kanga B."/>
            <person name="Kashin S."/>
            <person name="Khazanovich D."/>
            <person name="Kisner P."/>
            <person name="Lance K."/>
            <person name="Lara M."/>
            <person name="Lee W."/>
            <person name="Lennon N."/>
            <person name="Letendre F."/>
            <person name="LeVine R."/>
            <person name="Lipovsky A."/>
            <person name="Liu X."/>
            <person name="Liu J."/>
            <person name="Liu S."/>
            <person name="Lokyitsang T."/>
            <person name="Lokyitsang Y."/>
            <person name="Lubonja R."/>
            <person name="Lui A."/>
            <person name="MacDonald P."/>
            <person name="Magnisalis V."/>
            <person name="Maru K."/>
            <person name="Matthews C."/>
            <person name="McCusker W."/>
            <person name="McDonough S."/>
            <person name="Mehta T."/>
            <person name="Meldrim J."/>
            <person name="Meneus L."/>
            <person name="Mihai O."/>
            <person name="Mihalev A."/>
            <person name="Mihova T."/>
            <person name="Mittelman R."/>
            <person name="Mlenga V."/>
            <person name="Montmayeur A."/>
            <person name="Mulrain L."/>
            <person name="Navidi A."/>
            <person name="Naylor J."/>
            <person name="Negash T."/>
            <person name="Nguyen T."/>
            <person name="Nguyen N."/>
            <person name="Nicol R."/>
            <person name="Norbu C."/>
            <person name="Norbu N."/>
            <person name="Novod N."/>
            <person name="O'Neill B."/>
            <person name="Osman S."/>
            <person name="Markiewicz E."/>
            <person name="Oyono O.L."/>
            <person name="Patti C."/>
            <person name="Phunkhang P."/>
            <person name="Pierre F."/>
            <person name="Priest M."/>
            <person name="Raghuraman S."/>
            <person name="Rege F."/>
            <person name="Reyes R."/>
            <person name="Rise C."/>
            <person name="Rogov P."/>
            <person name="Ross K."/>
            <person name="Ryan E."/>
            <person name="Settipalli S."/>
            <person name="Shea T."/>
            <person name="Sherpa N."/>
            <person name="Shi L."/>
            <person name="Shih D."/>
            <person name="Sparrow T."/>
            <person name="Spaulding J."/>
            <person name="Stalker J."/>
            <person name="Stange-Thomann N."/>
            <person name="Stavropoulos S."/>
            <person name="Stone C."/>
            <person name="Strader C."/>
            <person name="Tesfaye S."/>
            <person name="Thomson T."/>
            <person name="Thoulutsang Y."/>
            <person name="Thoulutsang D."/>
            <person name="Topham K."/>
            <person name="Topping I."/>
            <person name="Tsamla T."/>
            <person name="Vassiliev H."/>
            <person name="Vo A."/>
            <person name="Wangchuk T."/>
            <person name="Wangdi T."/>
            <person name="Weiand M."/>
            <person name="Wilkinson J."/>
            <person name="Wilson A."/>
            <person name="Yadav S."/>
            <person name="Young G."/>
            <person name="Yu Q."/>
            <person name="Zembek L."/>
            <person name="Zhong D."/>
            <person name="Zimmer A."/>
            <person name="Zwirko Z."/>
            <person name="Jaffe D.B."/>
            <person name="Alvarez P."/>
            <person name="Brockman W."/>
            <person name="Butler J."/>
            <person name="Chin C."/>
            <person name="Gnerre S."/>
            <person name="Grabherr M."/>
            <person name="Kleber M."/>
            <person name="Mauceli E."/>
            <person name="MacCallum I."/>
        </authorList>
    </citation>
    <scope>NUCLEOTIDE SEQUENCE [LARGE SCALE GENOMIC DNA]</scope>
    <source>
        <strain evidence="4">Rob3c / Tucson 14021-0248.25</strain>
    </source>
</reference>
<dbReference type="Proteomes" id="UP000001292">
    <property type="component" value="Unassembled WGS sequence"/>
</dbReference>
<feature type="region of interest" description="Disordered" evidence="1">
    <location>
        <begin position="186"/>
        <end position="205"/>
    </location>
</feature>
<feature type="region of interest" description="Disordered" evidence="1">
    <location>
        <begin position="97"/>
        <end position="124"/>
    </location>
</feature>
<dbReference type="EMBL" id="CH480856">
    <property type="protein sequence ID" value="EDW52682.1"/>
    <property type="molecule type" value="Genomic_DNA"/>
</dbReference>
<dbReference type="AlphaFoldDB" id="B4IKT1"/>
<evidence type="ECO:0000313" key="3">
    <source>
        <dbReference type="EMBL" id="EDW52682.1"/>
    </source>
</evidence>
<feature type="domain" description="DUF4780" evidence="2">
    <location>
        <begin position="2"/>
        <end position="83"/>
    </location>
</feature>
<organism evidence="4">
    <name type="scientific">Drosophila sechellia</name>
    <name type="common">Fruit fly</name>
    <dbReference type="NCBI Taxonomy" id="7238"/>
    <lineage>
        <taxon>Eukaryota</taxon>
        <taxon>Metazoa</taxon>
        <taxon>Ecdysozoa</taxon>
        <taxon>Arthropoda</taxon>
        <taxon>Hexapoda</taxon>
        <taxon>Insecta</taxon>
        <taxon>Pterygota</taxon>
        <taxon>Neoptera</taxon>
        <taxon>Endopterygota</taxon>
        <taxon>Diptera</taxon>
        <taxon>Brachycera</taxon>
        <taxon>Muscomorpha</taxon>
        <taxon>Ephydroidea</taxon>
        <taxon>Drosophilidae</taxon>
        <taxon>Drosophila</taxon>
        <taxon>Sophophora</taxon>
    </lineage>
</organism>
<dbReference type="HOGENOM" id="CLU_1166922_0_0_1"/>
<sequence>MGDDLHSSRNITIFCPRTGDKTTKWIMELIKKQNDLDTENWRLMSRKNGGGGSLLSLGIDDNSCAKIITSDQKLSFRFGDISVCGLNKAKTIKAGTRRVETPRNLPVSAEKEKPNKLSESSEDLADDDDLNATVIEMGDQTAISSRLPSKGTDSWAFSRKGLMARPEKILKVVDCCLNFENRKTNKLNGLNDSRSTKSTPSTTAASSVETRALILRWIKERERPIKSAAPLRRPPFWF</sequence>
<dbReference type="InterPro" id="IPR031961">
    <property type="entry name" value="DUF4780"/>
</dbReference>
<accession>B4IKT1</accession>
<evidence type="ECO:0000259" key="2">
    <source>
        <dbReference type="Pfam" id="PF16012"/>
    </source>
</evidence>